<name>A0ABU0WHZ5_9PROT</name>
<dbReference type="InterPro" id="IPR025669">
    <property type="entry name" value="AAA_dom"/>
</dbReference>
<evidence type="ECO:0000313" key="3">
    <source>
        <dbReference type="Proteomes" id="UP001227317"/>
    </source>
</evidence>
<dbReference type="InterPro" id="IPR027417">
    <property type="entry name" value="P-loop_NTPase"/>
</dbReference>
<sequence>MTQGAAAITRNKGCPVAHEMSGEELRRYREQRGMNQQALVGWLNERLNRRYDRAKISRWETGAERIPQIVAGALKTGTEPVGIPAAAAVRAAPVVFCAANQKGGVAKTTTCVNVAWLLAGSGRRVLLIDCDPQANATVHLGVDPHERELAKATLTHALKASRPMKEFMTPVCDGAFDLLPSSISLAAADRELLRQPNGTLILRAKIAQLSGLYDFVVLDCPPHLGELTVSVLNAADQLLIPTQTEMLSMMGIPQLFETIAGVRELVNPRLQILGILPTMYSPRRLQDETVMGELRELAASEHLRLFSPVKRAADYSKSVMAGRPGLAYNPNSAGAESFHEIADALLALAGEEMRHGA</sequence>
<comment type="caution">
    <text evidence="2">The sequence shown here is derived from an EMBL/GenBank/DDBJ whole genome shotgun (WGS) entry which is preliminary data.</text>
</comment>
<dbReference type="Gene3D" id="3.40.50.300">
    <property type="entry name" value="P-loop containing nucleotide triphosphate hydrolases"/>
    <property type="match status" value="1"/>
</dbReference>
<dbReference type="PANTHER" id="PTHR13696">
    <property type="entry name" value="P-LOOP CONTAINING NUCLEOSIDE TRIPHOSPHATE HYDROLASE"/>
    <property type="match status" value="1"/>
</dbReference>
<dbReference type="SUPFAM" id="SSF52540">
    <property type="entry name" value="P-loop containing nucleoside triphosphate hydrolases"/>
    <property type="match status" value="1"/>
</dbReference>
<protein>
    <submittedName>
        <fullName evidence="2">AAA family ATPase</fullName>
    </submittedName>
</protein>
<dbReference type="EMBL" id="JAUJFI010000061">
    <property type="protein sequence ID" value="MDQ2103833.1"/>
    <property type="molecule type" value="Genomic_DNA"/>
</dbReference>
<dbReference type="InterPro" id="IPR001387">
    <property type="entry name" value="Cro/C1-type_HTH"/>
</dbReference>
<proteinExistence type="predicted"/>
<dbReference type="InterPro" id="IPR010982">
    <property type="entry name" value="Lambda_DNA-bd_dom_sf"/>
</dbReference>
<dbReference type="CDD" id="cd02042">
    <property type="entry name" value="ParAB_family"/>
    <property type="match status" value="1"/>
</dbReference>
<dbReference type="InterPro" id="IPR050678">
    <property type="entry name" value="DNA_Partitioning_ATPase"/>
</dbReference>
<keyword evidence="3" id="KW-1185">Reference proteome</keyword>
<evidence type="ECO:0000313" key="2">
    <source>
        <dbReference type="EMBL" id="MDQ2103833.1"/>
    </source>
</evidence>
<dbReference type="Proteomes" id="UP001227317">
    <property type="component" value="Unassembled WGS sequence"/>
</dbReference>
<dbReference type="RefSeq" id="WP_306707141.1">
    <property type="nucleotide sequence ID" value="NZ_JAUJFI010000061.1"/>
</dbReference>
<accession>A0ABU0WHZ5</accession>
<dbReference type="Gene3D" id="1.10.260.40">
    <property type="entry name" value="lambda repressor-like DNA-binding domains"/>
    <property type="match status" value="1"/>
</dbReference>
<evidence type="ECO:0000259" key="1">
    <source>
        <dbReference type="Pfam" id="PF13614"/>
    </source>
</evidence>
<dbReference type="CDD" id="cd00093">
    <property type="entry name" value="HTH_XRE"/>
    <property type="match status" value="1"/>
</dbReference>
<reference evidence="2 3" key="1">
    <citation type="submission" date="2023-06" db="EMBL/GenBank/DDBJ databases">
        <title>Azospirillum isscasensis sp.nov, a bacterium isolated from rhizosphere soil of rice.</title>
        <authorList>
            <person name="Wang H."/>
        </authorList>
    </citation>
    <scope>NUCLEOTIDE SEQUENCE [LARGE SCALE GENOMIC DNA]</scope>
    <source>
        <strain evidence="2 3">C340-1</strain>
    </source>
</reference>
<feature type="domain" description="AAA" evidence="1">
    <location>
        <begin position="97"/>
        <end position="272"/>
    </location>
</feature>
<dbReference type="PANTHER" id="PTHR13696:SF52">
    <property type="entry name" value="PARA FAMILY PROTEIN CT_582"/>
    <property type="match status" value="1"/>
</dbReference>
<organism evidence="2 3">
    <name type="scientific">Azospirillum isscasi</name>
    <dbReference type="NCBI Taxonomy" id="3053926"/>
    <lineage>
        <taxon>Bacteria</taxon>
        <taxon>Pseudomonadati</taxon>
        <taxon>Pseudomonadota</taxon>
        <taxon>Alphaproteobacteria</taxon>
        <taxon>Rhodospirillales</taxon>
        <taxon>Azospirillaceae</taxon>
        <taxon>Azospirillum</taxon>
    </lineage>
</organism>
<dbReference type="PRINTS" id="PR00091">
    <property type="entry name" value="NITROGNASEII"/>
</dbReference>
<gene>
    <name evidence="2" type="ORF">QSG27_14115</name>
</gene>
<dbReference type="Pfam" id="PF13614">
    <property type="entry name" value="AAA_31"/>
    <property type="match status" value="1"/>
</dbReference>